<accession>A0ABV8FBH5</accession>
<gene>
    <name evidence="2" type="ORF">ACFOYY_38325</name>
</gene>
<name>A0ABV8FBH5_9ACTN</name>
<proteinExistence type="predicted"/>
<comment type="caution">
    <text evidence="2">The sequence shown here is derived from an EMBL/GenBank/DDBJ whole genome shotgun (WGS) entry which is preliminary data.</text>
</comment>
<protein>
    <submittedName>
        <fullName evidence="2">Uncharacterized protein</fullName>
    </submittedName>
</protein>
<organism evidence="2 3">
    <name type="scientific">Streptosporangium jomthongense</name>
    <dbReference type="NCBI Taxonomy" id="1193683"/>
    <lineage>
        <taxon>Bacteria</taxon>
        <taxon>Bacillati</taxon>
        <taxon>Actinomycetota</taxon>
        <taxon>Actinomycetes</taxon>
        <taxon>Streptosporangiales</taxon>
        <taxon>Streptosporangiaceae</taxon>
        <taxon>Streptosporangium</taxon>
    </lineage>
</organism>
<dbReference type="Proteomes" id="UP001595698">
    <property type="component" value="Unassembled WGS sequence"/>
</dbReference>
<dbReference type="EMBL" id="JBHSBC010000049">
    <property type="protein sequence ID" value="MFC3986038.1"/>
    <property type="molecule type" value="Genomic_DNA"/>
</dbReference>
<keyword evidence="1" id="KW-0812">Transmembrane</keyword>
<keyword evidence="1" id="KW-0472">Membrane</keyword>
<evidence type="ECO:0000313" key="2">
    <source>
        <dbReference type="EMBL" id="MFC3986038.1"/>
    </source>
</evidence>
<dbReference type="RefSeq" id="WP_362776448.1">
    <property type="nucleotide sequence ID" value="NZ_JBHSBC010000049.1"/>
</dbReference>
<sequence>MRKVPIVAAVVINPRTYLLESTVEARLVPLEVIAFHVVDDFGYMIRLMAAGVKYPVIVTVMLLVY</sequence>
<evidence type="ECO:0000313" key="3">
    <source>
        <dbReference type="Proteomes" id="UP001595698"/>
    </source>
</evidence>
<evidence type="ECO:0000256" key="1">
    <source>
        <dbReference type="SAM" id="Phobius"/>
    </source>
</evidence>
<reference evidence="3" key="1">
    <citation type="journal article" date="2019" name="Int. J. Syst. Evol. Microbiol.">
        <title>The Global Catalogue of Microorganisms (GCM) 10K type strain sequencing project: providing services to taxonomists for standard genome sequencing and annotation.</title>
        <authorList>
            <consortium name="The Broad Institute Genomics Platform"/>
            <consortium name="The Broad Institute Genome Sequencing Center for Infectious Disease"/>
            <person name="Wu L."/>
            <person name="Ma J."/>
        </authorList>
    </citation>
    <scope>NUCLEOTIDE SEQUENCE [LARGE SCALE GENOMIC DNA]</scope>
    <source>
        <strain evidence="3">TBRC 7912</strain>
    </source>
</reference>
<keyword evidence="3" id="KW-1185">Reference proteome</keyword>
<keyword evidence="1" id="KW-1133">Transmembrane helix</keyword>
<feature type="transmembrane region" description="Helical" evidence="1">
    <location>
        <begin position="43"/>
        <end position="64"/>
    </location>
</feature>